<accession>A0AAW0EU88</accession>
<dbReference type="AlphaFoldDB" id="A0AAW0EU88"/>
<feature type="transmembrane region" description="Helical" evidence="2">
    <location>
        <begin position="109"/>
        <end position="131"/>
    </location>
</feature>
<gene>
    <name evidence="3" type="ORF">NESM_000673900</name>
</gene>
<keyword evidence="4" id="KW-1185">Reference proteome</keyword>
<protein>
    <submittedName>
        <fullName evidence="3">Uncharacterized protein</fullName>
    </submittedName>
</protein>
<feature type="region of interest" description="Disordered" evidence="1">
    <location>
        <begin position="1"/>
        <end position="30"/>
    </location>
</feature>
<feature type="transmembrane region" description="Helical" evidence="2">
    <location>
        <begin position="376"/>
        <end position="398"/>
    </location>
</feature>
<proteinExistence type="predicted"/>
<name>A0AAW0EU88_9TRYP</name>
<dbReference type="EMBL" id="JAECZO010000100">
    <property type="protein sequence ID" value="KAK7197274.1"/>
    <property type="molecule type" value="Genomic_DNA"/>
</dbReference>
<evidence type="ECO:0000313" key="3">
    <source>
        <dbReference type="EMBL" id="KAK7197274.1"/>
    </source>
</evidence>
<evidence type="ECO:0000256" key="2">
    <source>
        <dbReference type="SAM" id="Phobius"/>
    </source>
</evidence>
<comment type="caution">
    <text evidence="3">The sequence shown here is derived from an EMBL/GenBank/DDBJ whole genome shotgun (WGS) entry which is preliminary data.</text>
</comment>
<reference evidence="3 4" key="1">
    <citation type="journal article" date="2021" name="MBio">
        <title>A New Model Trypanosomatid, Novymonas esmeraldas: Genomic Perception of Its 'Candidatus Pandoraea novymonadis' Endosymbiont.</title>
        <authorList>
            <person name="Zakharova A."/>
            <person name="Saura A."/>
            <person name="Butenko A."/>
            <person name="Podesvova L."/>
            <person name="Warmusova S."/>
            <person name="Kostygov A.Y."/>
            <person name="Nenarokova A."/>
            <person name="Lukes J."/>
            <person name="Opperdoes F.R."/>
            <person name="Yurchenko V."/>
        </authorList>
    </citation>
    <scope>NUCLEOTIDE SEQUENCE [LARGE SCALE GENOMIC DNA]</scope>
    <source>
        <strain evidence="3 4">E262AT.01</strain>
    </source>
</reference>
<keyword evidence="2" id="KW-1133">Transmembrane helix</keyword>
<feature type="transmembrane region" description="Helical" evidence="2">
    <location>
        <begin position="204"/>
        <end position="223"/>
    </location>
</feature>
<keyword evidence="2" id="KW-0812">Transmembrane</keyword>
<keyword evidence="2" id="KW-0472">Membrane</keyword>
<organism evidence="3 4">
    <name type="scientific">Novymonas esmeraldas</name>
    <dbReference type="NCBI Taxonomy" id="1808958"/>
    <lineage>
        <taxon>Eukaryota</taxon>
        <taxon>Discoba</taxon>
        <taxon>Euglenozoa</taxon>
        <taxon>Kinetoplastea</taxon>
        <taxon>Metakinetoplastina</taxon>
        <taxon>Trypanosomatida</taxon>
        <taxon>Trypanosomatidae</taxon>
        <taxon>Novymonas</taxon>
    </lineage>
</organism>
<evidence type="ECO:0000256" key="1">
    <source>
        <dbReference type="SAM" id="MobiDB-lite"/>
    </source>
</evidence>
<evidence type="ECO:0000313" key="4">
    <source>
        <dbReference type="Proteomes" id="UP001430356"/>
    </source>
</evidence>
<dbReference type="Proteomes" id="UP001430356">
    <property type="component" value="Unassembled WGS sequence"/>
</dbReference>
<feature type="transmembrane region" description="Helical" evidence="2">
    <location>
        <begin position="173"/>
        <end position="192"/>
    </location>
</feature>
<sequence length="445" mass="47843">MPVGDKRSRTPAGEARRPFSAPLRKAVSEDGASDIEVRVAASSRAMRKAAGMAPAASGTYVPDACAEDTDAFIFPTSTTTSATMRSSCRTYQAHVAQALQFTLTEPGMALMTAAVLLCIALLGTVTDFFIAPALTTSLAAKIQSAIERASGYQESRTQVSTWMPDVVQLVQEGLQLLLIPTVLISAAGVHILADPERRRPGKWLLGYGLLVLLLGLAQLYLLVRVGATGKLGEWQSTSLNAFQSVAGKIDGEDGQCVWENNFPCSGFGTCCVTNTFPIDDTDDGLLTDDAMWGSMCFATLKNGTALARRRHHGNDYYLEDITDAVHRECGVMKVDLDEEYLNYSTSCAVHAKKSKEVPGHFISCETYFMGHLSSTIGFDMCLLFGMTVCSLVSGVVALMTHHQRPHASGFVSLNTPAHGAMRDVSVSWENHADDSGGGTMSFKRS</sequence>